<evidence type="ECO:0000259" key="1">
    <source>
        <dbReference type="SMART" id="SM00347"/>
    </source>
</evidence>
<dbReference type="PANTHER" id="PTHR33164:SF57">
    <property type="entry name" value="MARR-FAMILY TRANSCRIPTIONAL REGULATOR"/>
    <property type="match status" value="1"/>
</dbReference>
<feature type="domain" description="HTH marR-type" evidence="1">
    <location>
        <begin position="40"/>
        <end position="141"/>
    </location>
</feature>
<dbReference type="Gene3D" id="1.10.10.10">
    <property type="entry name" value="Winged helix-like DNA-binding domain superfamily/Winged helix DNA-binding domain"/>
    <property type="match status" value="1"/>
</dbReference>
<dbReference type="AlphaFoldDB" id="D0LNK2"/>
<dbReference type="Proteomes" id="UP000001880">
    <property type="component" value="Chromosome"/>
</dbReference>
<dbReference type="InterPro" id="IPR000835">
    <property type="entry name" value="HTH_MarR-typ"/>
</dbReference>
<dbReference type="PANTHER" id="PTHR33164">
    <property type="entry name" value="TRANSCRIPTIONAL REGULATOR, MARR FAMILY"/>
    <property type="match status" value="1"/>
</dbReference>
<dbReference type="GO" id="GO:0006950">
    <property type="term" value="P:response to stress"/>
    <property type="evidence" value="ECO:0007669"/>
    <property type="project" value="TreeGrafter"/>
</dbReference>
<protein>
    <submittedName>
        <fullName evidence="2">Transcriptional regulator, MarR family</fullName>
    </submittedName>
</protein>
<reference evidence="2 3" key="1">
    <citation type="journal article" date="2010" name="Stand. Genomic Sci.">
        <title>Complete genome sequence of Haliangium ochraceum type strain (SMP-2).</title>
        <authorList>
            <consortium name="US DOE Joint Genome Institute (JGI-PGF)"/>
            <person name="Ivanova N."/>
            <person name="Daum C."/>
            <person name="Lang E."/>
            <person name="Abt B."/>
            <person name="Kopitz M."/>
            <person name="Saunders E."/>
            <person name="Lapidus A."/>
            <person name="Lucas S."/>
            <person name="Glavina Del Rio T."/>
            <person name="Nolan M."/>
            <person name="Tice H."/>
            <person name="Copeland A."/>
            <person name="Cheng J.F."/>
            <person name="Chen F."/>
            <person name="Bruce D."/>
            <person name="Goodwin L."/>
            <person name="Pitluck S."/>
            <person name="Mavromatis K."/>
            <person name="Pati A."/>
            <person name="Mikhailova N."/>
            <person name="Chen A."/>
            <person name="Palaniappan K."/>
            <person name="Land M."/>
            <person name="Hauser L."/>
            <person name="Chang Y.J."/>
            <person name="Jeffries C.D."/>
            <person name="Detter J.C."/>
            <person name="Brettin T."/>
            <person name="Rohde M."/>
            <person name="Goker M."/>
            <person name="Bristow J."/>
            <person name="Markowitz V."/>
            <person name="Eisen J.A."/>
            <person name="Hugenholtz P."/>
            <person name="Kyrpides N.C."/>
            <person name="Klenk H.P."/>
        </authorList>
    </citation>
    <scope>NUCLEOTIDE SEQUENCE [LARGE SCALE GENOMIC DNA]</scope>
    <source>
        <strain evidence="3">DSM 14365 / CIP 107738 / JCM 11303 / AJ 13395 / SMP-2</strain>
    </source>
</reference>
<evidence type="ECO:0000313" key="3">
    <source>
        <dbReference type="Proteomes" id="UP000001880"/>
    </source>
</evidence>
<dbReference type="EMBL" id="CP001804">
    <property type="protein sequence ID" value="ACY16907.1"/>
    <property type="molecule type" value="Genomic_DNA"/>
</dbReference>
<dbReference type="RefSeq" id="WP_012829505.1">
    <property type="nucleotide sequence ID" value="NC_013440.1"/>
</dbReference>
<dbReference type="InterPro" id="IPR036388">
    <property type="entry name" value="WH-like_DNA-bd_sf"/>
</dbReference>
<dbReference type="SMART" id="SM00347">
    <property type="entry name" value="HTH_MARR"/>
    <property type="match status" value="1"/>
</dbReference>
<accession>D0LNK2</accession>
<dbReference type="eggNOG" id="COG1846">
    <property type="taxonomic scope" value="Bacteria"/>
</dbReference>
<proteinExistence type="predicted"/>
<sequence length="164" mass="17641">MANSRPGPKPGPDPYDALDAALTRMRRFWDHPVLLSHLRALLGTNAATAPRLRAARAVERLGGQSDVKGIAGELRIDASTASRHAEQAVSAGYLIKGADPNDGRRCVLTLTPEGRKAMTRVHDARVTLLGELSAGWKRGELERFVRTAEALLAACDALLPVEES</sequence>
<keyword evidence="3" id="KW-1185">Reference proteome</keyword>
<dbReference type="InterPro" id="IPR036390">
    <property type="entry name" value="WH_DNA-bd_sf"/>
</dbReference>
<dbReference type="GO" id="GO:0003700">
    <property type="term" value="F:DNA-binding transcription factor activity"/>
    <property type="evidence" value="ECO:0007669"/>
    <property type="project" value="InterPro"/>
</dbReference>
<dbReference type="SUPFAM" id="SSF46785">
    <property type="entry name" value="Winged helix' DNA-binding domain"/>
    <property type="match status" value="1"/>
</dbReference>
<gene>
    <name evidence="2" type="ordered locus">Hoch_4413</name>
</gene>
<name>D0LNK2_HALO1</name>
<organism evidence="2 3">
    <name type="scientific">Haliangium ochraceum (strain DSM 14365 / JCM 11303 / SMP-2)</name>
    <dbReference type="NCBI Taxonomy" id="502025"/>
    <lineage>
        <taxon>Bacteria</taxon>
        <taxon>Pseudomonadati</taxon>
        <taxon>Myxococcota</taxon>
        <taxon>Polyangia</taxon>
        <taxon>Haliangiales</taxon>
        <taxon>Kofleriaceae</taxon>
        <taxon>Haliangium</taxon>
    </lineage>
</organism>
<dbReference type="InterPro" id="IPR039422">
    <property type="entry name" value="MarR/SlyA-like"/>
</dbReference>
<evidence type="ECO:0000313" key="2">
    <source>
        <dbReference type="EMBL" id="ACY16907.1"/>
    </source>
</evidence>
<dbReference type="STRING" id="502025.Hoch_4413"/>
<dbReference type="KEGG" id="hoh:Hoch_4413"/>
<dbReference type="HOGENOM" id="CLU_083287_15_2_7"/>